<evidence type="ECO:0000313" key="1">
    <source>
        <dbReference type="EMBL" id="OGD67421.1"/>
    </source>
</evidence>
<sequence>MTNCFSQGNLSRGYFLLIFFEVRVLKKKNVCETCGEKLKKKSCGLFLSKETGSTNEEIFACGNENCGMLHDTSGKLIILKGKGYTEKDLVKPPKK</sequence>
<proteinExistence type="predicted"/>
<dbReference type="EMBL" id="MFAE01000005">
    <property type="protein sequence ID" value="OGD67421.1"/>
    <property type="molecule type" value="Genomic_DNA"/>
</dbReference>
<comment type="caution">
    <text evidence="1">The sequence shown here is derived from an EMBL/GenBank/DDBJ whole genome shotgun (WGS) entry which is preliminary data.</text>
</comment>
<dbReference type="Proteomes" id="UP000179003">
    <property type="component" value="Unassembled WGS sequence"/>
</dbReference>
<reference evidence="1 2" key="1">
    <citation type="journal article" date="2016" name="Nat. Commun.">
        <title>Thousands of microbial genomes shed light on interconnected biogeochemical processes in an aquifer system.</title>
        <authorList>
            <person name="Anantharaman K."/>
            <person name="Brown C.T."/>
            <person name="Hug L.A."/>
            <person name="Sharon I."/>
            <person name="Castelle C.J."/>
            <person name="Probst A.J."/>
            <person name="Thomas B.C."/>
            <person name="Singh A."/>
            <person name="Wilkins M.J."/>
            <person name="Karaoz U."/>
            <person name="Brodie E.L."/>
            <person name="Williams K.H."/>
            <person name="Hubbard S.S."/>
            <person name="Banfield J.F."/>
        </authorList>
    </citation>
    <scope>NUCLEOTIDE SEQUENCE [LARGE SCALE GENOMIC DNA]</scope>
</reference>
<protein>
    <submittedName>
        <fullName evidence="1">Uncharacterized protein</fullName>
    </submittedName>
</protein>
<accession>A0A1F5EJ59</accession>
<evidence type="ECO:0000313" key="2">
    <source>
        <dbReference type="Proteomes" id="UP000179003"/>
    </source>
</evidence>
<gene>
    <name evidence="1" type="ORF">A2442_02855</name>
</gene>
<organism evidence="1 2">
    <name type="scientific">Candidatus Campbellbacteria bacterium RIFOXYC2_FULL_35_25</name>
    <dbReference type="NCBI Taxonomy" id="1797582"/>
    <lineage>
        <taxon>Bacteria</taxon>
        <taxon>Candidatus Campbelliibacteriota</taxon>
    </lineage>
</organism>
<dbReference type="STRING" id="1797582.A2442_02855"/>
<dbReference type="AlphaFoldDB" id="A0A1F5EJ59"/>
<name>A0A1F5EJ59_9BACT</name>